<sequence length="326" mass="35829">MSGGITRFDYVSERASIPNGSRETAERRARLVDAGVAEFAQWLRDQVAHGLASAERAPRSLWDEASRRLVDAQARALADRVRPLAAVPRRGERWPSRLLEEYGLLHLLVRAYQRQDSLPPGLRATVRTRVGFTVSREEVLASPHVRDTWYVSGVHESEQDGLLTRRTWLRGLTTGRPALLLAFSVPSHPLDPPDLLPGTAVDASLAFHPDAPPLRAAVALRHAPPEPADPPGTTVMDLLREYAAALSHDPWLDRWPADLSSVRLARSDGLHLVDPSGDALPLDTHDPWRLLSFSGGTPLTVSGEWTPSGLHPLSAWHPTEGLVTFP</sequence>
<proteinExistence type="predicted"/>
<comment type="caution">
    <text evidence="1">The sequence shown here is derived from an EMBL/GenBank/DDBJ whole genome shotgun (WGS) entry which is preliminary data.</text>
</comment>
<evidence type="ECO:0000313" key="2">
    <source>
        <dbReference type="Proteomes" id="UP001501842"/>
    </source>
</evidence>
<protein>
    <recommendedName>
        <fullName evidence="3">SWIM zinc finger protein</fullName>
    </recommendedName>
</protein>
<gene>
    <name evidence="1" type="ORF">GCM10010439_32280</name>
</gene>
<dbReference type="EMBL" id="BAAATZ010000012">
    <property type="protein sequence ID" value="GAA2727134.1"/>
    <property type="molecule type" value="Genomic_DNA"/>
</dbReference>
<evidence type="ECO:0008006" key="3">
    <source>
        <dbReference type="Google" id="ProtNLM"/>
    </source>
</evidence>
<keyword evidence="2" id="KW-1185">Reference proteome</keyword>
<organism evidence="1 2">
    <name type="scientific">Actinocorallia aurantiaca</name>
    <dbReference type="NCBI Taxonomy" id="46204"/>
    <lineage>
        <taxon>Bacteria</taxon>
        <taxon>Bacillati</taxon>
        <taxon>Actinomycetota</taxon>
        <taxon>Actinomycetes</taxon>
        <taxon>Streptosporangiales</taxon>
        <taxon>Thermomonosporaceae</taxon>
        <taxon>Actinocorallia</taxon>
    </lineage>
</organism>
<name>A0ABP6GRP3_9ACTN</name>
<reference evidence="2" key="1">
    <citation type="journal article" date="2019" name="Int. J. Syst. Evol. Microbiol.">
        <title>The Global Catalogue of Microorganisms (GCM) 10K type strain sequencing project: providing services to taxonomists for standard genome sequencing and annotation.</title>
        <authorList>
            <consortium name="The Broad Institute Genomics Platform"/>
            <consortium name="The Broad Institute Genome Sequencing Center for Infectious Disease"/>
            <person name="Wu L."/>
            <person name="Ma J."/>
        </authorList>
    </citation>
    <scope>NUCLEOTIDE SEQUENCE [LARGE SCALE GENOMIC DNA]</scope>
    <source>
        <strain evidence="2">JCM 8201</strain>
    </source>
</reference>
<accession>A0ABP6GRP3</accession>
<evidence type="ECO:0000313" key="1">
    <source>
        <dbReference type="EMBL" id="GAA2727134.1"/>
    </source>
</evidence>
<dbReference type="Proteomes" id="UP001501842">
    <property type="component" value="Unassembled WGS sequence"/>
</dbReference>